<protein>
    <submittedName>
        <fullName evidence="2">Maleylpyruvate isomerase family mycothiol-dependent enzyme</fullName>
    </submittedName>
</protein>
<evidence type="ECO:0000259" key="1">
    <source>
        <dbReference type="Pfam" id="PF11716"/>
    </source>
</evidence>
<proteinExistence type="predicted"/>
<dbReference type="InterPro" id="IPR034660">
    <property type="entry name" value="DinB/YfiT-like"/>
</dbReference>
<sequence length="249" mass="26366">MTQTDIDRLASGLLAQTAAFADAVDGADWDAFVPTCPEWRLRVLVGHLGQAPRWAAGIVRGGSADGIPDPHEAMPPQDWRTWLLAGASELVEAVLAVGPDTPVWTLVGPGPASFWLRQATHDTSVHAVDAALPAGVPYALEPDLAADAVTQYLELLSSPAAATLKPAVALLWGAGSIGLRPSEESIEGWVITCTPTGVSWRRGPGSTDVTVTGAVEDLLLVLMRRLPPQRVAIDGDERLFDHWLAHSAL</sequence>
<dbReference type="NCBIfam" id="TIGR03083">
    <property type="entry name" value="maleylpyruvate isomerase family mycothiol-dependent enzyme"/>
    <property type="match status" value="1"/>
</dbReference>
<dbReference type="RefSeq" id="WP_311728079.1">
    <property type="nucleotide sequence ID" value="NZ_JAVRFD010000020.1"/>
</dbReference>
<name>A0ABU2XRU6_9ACTN</name>
<dbReference type="Proteomes" id="UP001180754">
    <property type="component" value="Unassembled WGS sequence"/>
</dbReference>
<dbReference type="InterPro" id="IPR024344">
    <property type="entry name" value="MDMPI_metal-binding"/>
</dbReference>
<reference evidence="2" key="1">
    <citation type="submission" date="2024-05" db="EMBL/GenBank/DDBJ databases">
        <title>30 novel species of actinomycetes from the DSMZ collection.</title>
        <authorList>
            <person name="Nouioui I."/>
        </authorList>
    </citation>
    <scope>NUCLEOTIDE SEQUENCE</scope>
    <source>
        <strain evidence="2">DSM 41529</strain>
    </source>
</reference>
<dbReference type="PANTHER" id="PTHR40758">
    <property type="entry name" value="CONSERVED PROTEIN"/>
    <property type="match status" value="1"/>
</dbReference>
<dbReference type="Pfam" id="PF11716">
    <property type="entry name" value="MDMPI_N"/>
    <property type="match status" value="1"/>
</dbReference>
<feature type="domain" description="Mycothiol-dependent maleylpyruvate isomerase metal-binding" evidence="1">
    <location>
        <begin position="14"/>
        <end position="131"/>
    </location>
</feature>
<dbReference type="GO" id="GO:0016853">
    <property type="term" value="F:isomerase activity"/>
    <property type="evidence" value="ECO:0007669"/>
    <property type="project" value="UniProtKB-KW"/>
</dbReference>
<dbReference type="SUPFAM" id="SSF109854">
    <property type="entry name" value="DinB/YfiT-like putative metalloenzymes"/>
    <property type="match status" value="1"/>
</dbReference>
<dbReference type="InterPro" id="IPR017517">
    <property type="entry name" value="Maleyloyr_isom"/>
</dbReference>
<keyword evidence="2" id="KW-0413">Isomerase</keyword>
<dbReference type="EMBL" id="JAVRFD010000020">
    <property type="protein sequence ID" value="MDT0547558.1"/>
    <property type="molecule type" value="Genomic_DNA"/>
</dbReference>
<evidence type="ECO:0000313" key="2">
    <source>
        <dbReference type="EMBL" id="MDT0547558.1"/>
    </source>
</evidence>
<evidence type="ECO:0000313" key="3">
    <source>
        <dbReference type="Proteomes" id="UP001180754"/>
    </source>
</evidence>
<gene>
    <name evidence="2" type="ORF">RND15_33380</name>
</gene>
<accession>A0ABU2XRU6</accession>
<organism evidence="2 3">
    <name type="scientific">Streptomyces lonegramiae</name>
    <dbReference type="NCBI Taxonomy" id="3075524"/>
    <lineage>
        <taxon>Bacteria</taxon>
        <taxon>Bacillati</taxon>
        <taxon>Actinomycetota</taxon>
        <taxon>Actinomycetes</taxon>
        <taxon>Kitasatosporales</taxon>
        <taxon>Streptomycetaceae</taxon>
        <taxon>Streptomyces</taxon>
    </lineage>
</organism>
<comment type="caution">
    <text evidence="2">The sequence shown here is derived from an EMBL/GenBank/DDBJ whole genome shotgun (WGS) entry which is preliminary data.</text>
</comment>
<dbReference type="PANTHER" id="PTHR40758:SF1">
    <property type="entry name" value="CONSERVED PROTEIN"/>
    <property type="match status" value="1"/>
</dbReference>
<keyword evidence="3" id="KW-1185">Reference proteome</keyword>